<comment type="caution">
    <text evidence="1">The sequence shown here is derived from an EMBL/GenBank/DDBJ whole genome shotgun (WGS) entry which is preliminary data.</text>
</comment>
<organism evidence="1 2">
    <name type="scientific">Liparis tanakae</name>
    <name type="common">Tanaka's snailfish</name>
    <dbReference type="NCBI Taxonomy" id="230148"/>
    <lineage>
        <taxon>Eukaryota</taxon>
        <taxon>Metazoa</taxon>
        <taxon>Chordata</taxon>
        <taxon>Craniata</taxon>
        <taxon>Vertebrata</taxon>
        <taxon>Euteleostomi</taxon>
        <taxon>Actinopterygii</taxon>
        <taxon>Neopterygii</taxon>
        <taxon>Teleostei</taxon>
        <taxon>Neoteleostei</taxon>
        <taxon>Acanthomorphata</taxon>
        <taxon>Eupercaria</taxon>
        <taxon>Perciformes</taxon>
        <taxon>Cottioidei</taxon>
        <taxon>Cottales</taxon>
        <taxon>Liparidae</taxon>
        <taxon>Liparis</taxon>
    </lineage>
</organism>
<sequence length="109" mass="11976">MLEPLQQLVLSPGFTQLLLQIPHLALQLPDAVQDYETFFDAKEDNMVYDFLGLPPPPGSKEAEQANKALIVENGTHAEETNAEKSLDESRLVCSQLIATGLPLNATLCR</sequence>
<keyword evidence="2" id="KW-1185">Reference proteome</keyword>
<dbReference type="OrthoDB" id="9932926at2759"/>
<dbReference type="Proteomes" id="UP000314294">
    <property type="component" value="Unassembled WGS sequence"/>
</dbReference>
<dbReference type="AlphaFoldDB" id="A0A4Z2HW07"/>
<reference evidence="1 2" key="1">
    <citation type="submission" date="2019-03" db="EMBL/GenBank/DDBJ databases">
        <title>First draft genome of Liparis tanakae, snailfish: a comprehensive survey of snailfish specific genes.</title>
        <authorList>
            <person name="Kim W."/>
            <person name="Song I."/>
            <person name="Jeong J.-H."/>
            <person name="Kim D."/>
            <person name="Kim S."/>
            <person name="Ryu S."/>
            <person name="Song J.Y."/>
            <person name="Lee S.K."/>
        </authorList>
    </citation>
    <scope>NUCLEOTIDE SEQUENCE [LARGE SCALE GENOMIC DNA]</scope>
    <source>
        <tissue evidence="1">Muscle</tissue>
    </source>
</reference>
<name>A0A4Z2HW07_9TELE</name>
<dbReference type="EMBL" id="SRLO01000171">
    <property type="protein sequence ID" value="TNN69771.1"/>
    <property type="molecule type" value="Genomic_DNA"/>
</dbReference>
<dbReference type="Gene3D" id="3.40.30.10">
    <property type="entry name" value="Glutaredoxin"/>
    <property type="match status" value="1"/>
</dbReference>
<accession>A0A4Z2HW07</accession>
<evidence type="ECO:0000313" key="2">
    <source>
        <dbReference type="Proteomes" id="UP000314294"/>
    </source>
</evidence>
<evidence type="ECO:0000313" key="1">
    <source>
        <dbReference type="EMBL" id="TNN69771.1"/>
    </source>
</evidence>
<protein>
    <submittedName>
        <fullName evidence="1">SH3 domain-binding glutamic acid-rich-like protein</fullName>
    </submittedName>
</protein>
<gene>
    <name evidence="1" type="primary">Sh3bgrl</name>
    <name evidence="1" type="ORF">EYF80_020003</name>
</gene>
<proteinExistence type="predicted"/>